<keyword evidence="6" id="KW-0143">Chaperone</keyword>
<feature type="signal peptide" evidence="7">
    <location>
        <begin position="1"/>
        <end position="25"/>
    </location>
</feature>
<dbReference type="PANTHER" id="PTHR30251">
    <property type="entry name" value="PILUS ASSEMBLY CHAPERONE"/>
    <property type="match status" value="1"/>
</dbReference>
<dbReference type="PANTHER" id="PTHR30251:SF25">
    <property type="entry name" value="FIMBRIAE CHAPARONE"/>
    <property type="match status" value="1"/>
</dbReference>
<evidence type="ECO:0000313" key="11">
    <source>
        <dbReference type="Proteomes" id="UP000219042"/>
    </source>
</evidence>
<comment type="similarity">
    <text evidence="2">Belongs to the periplasmic pilus chaperone family.</text>
</comment>
<dbReference type="PRINTS" id="PR00969">
    <property type="entry name" value="CHAPERONPILI"/>
</dbReference>
<evidence type="ECO:0000256" key="1">
    <source>
        <dbReference type="ARBA" id="ARBA00004418"/>
    </source>
</evidence>
<dbReference type="InterPro" id="IPR013783">
    <property type="entry name" value="Ig-like_fold"/>
</dbReference>
<proteinExistence type="inferred from homology"/>
<dbReference type="Pfam" id="PF02753">
    <property type="entry name" value="PapD_C"/>
    <property type="match status" value="1"/>
</dbReference>
<dbReference type="InterPro" id="IPR036316">
    <property type="entry name" value="Pili_assmbl_chap_C_dom_sf"/>
</dbReference>
<dbReference type="GO" id="GO:0071555">
    <property type="term" value="P:cell wall organization"/>
    <property type="evidence" value="ECO:0007669"/>
    <property type="project" value="InterPro"/>
</dbReference>
<protein>
    <submittedName>
        <fullName evidence="10">Fimbrial chaperone protein</fullName>
    </submittedName>
</protein>
<name>A0A240E8Q8_9GAMM</name>
<keyword evidence="4 7" id="KW-0732">Signal</keyword>
<evidence type="ECO:0000256" key="7">
    <source>
        <dbReference type="SAM" id="SignalP"/>
    </source>
</evidence>
<keyword evidence="3" id="KW-1029">Fimbrium biogenesis</keyword>
<dbReference type="InterPro" id="IPR016148">
    <property type="entry name" value="Pili_assmbl_chaperone_C"/>
</dbReference>
<evidence type="ECO:0000256" key="4">
    <source>
        <dbReference type="ARBA" id="ARBA00022729"/>
    </source>
</evidence>
<evidence type="ECO:0000313" key="10">
    <source>
        <dbReference type="EMBL" id="SNX44295.1"/>
    </source>
</evidence>
<dbReference type="RefSeq" id="WP_097078558.1">
    <property type="nucleotide sequence ID" value="NZ_BAABHT010000001.1"/>
</dbReference>
<dbReference type="FunFam" id="2.60.40.10:FF:000458">
    <property type="entry name" value="Molecular chaperone FimC"/>
    <property type="match status" value="1"/>
</dbReference>
<dbReference type="EMBL" id="OANT01000003">
    <property type="protein sequence ID" value="SNX44295.1"/>
    <property type="molecule type" value="Genomic_DNA"/>
</dbReference>
<dbReference type="GO" id="GO:0030288">
    <property type="term" value="C:outer membrane-bounded periplasmic space"/>
    <property type="evidence" value="ECO:0007669"/>
    <property type="project" value="InterPro"/>
</dbReference>
<feature type="chain" id="PRO_5012602406" evidence="7">
    <location>
        <begin position="26"/>
        <end position="247"/>
    </location>
</feature>
<dbReference type="AlphaFoldDB" id="A0A240E8Q8"/>
<dbReference type="Proteomes" id="UP000219042">
    <property type="component" value="Unassembled WGS sequence"/>
</dbReference>
<accession>A0A240E8Q8</accession>
<comment type="subcellular location">
    <subcellularLocation>
        <location evidence="1">Periplasm</location>
    </subcellularLocation>
</comment>
<evidence type="ECO:0000256" key="2">
    <source>
        <dbReference type="ARBA" id="ARBA00007399"/>
    </source>
</evidence>
<evidence type="ECO:0000256" key="5">
    <source>
        <dbReference type="ARBA" id="ARBA00022764"/>
    </source>
</evidence>
<evidence type="ECO:0000259" key="9">
    <source>
        <dbReference type="Pfam" id="PF02753"/>
    </source>
</evidence>
<sequence>MIMAQKFGIKLLCLCSVFCTNLVYANVIMTGTRVIFPAEKKEKTLQFSNNSDLPFLVQVWLDQGDDRSTPETADAPFMVNPQVFRLSPHTGQTTRLFYIGDGQLPKDRESIFYLNFKQIPAMDQITMEENKLVLLVKNRLKVFYRPKTITEKVENLPEQLNFKLQQDQTGSWLQITNPTGYYANLTQATLQVDEQKINIKDITMIAPKSSEKWQLKQPIPTQAAIQLQITLVNDYGAFHQYNIRPQP</sequence>
<dbReference type="OrthoDB" id="9131059at2"/>
<keyword evidence="11" id="KW-1185">Reference proteome</keyword>
<feature type="domain" description="Pili assembly chaperone N-terminal" evidence="8">
    <location>
        <begin position="27"/>
        <end position="149"/>
    </location>
</feature>
<dbReference type="Pfam" id="PF00345">
    <property type="entry name" value="PapD_N"/>
    <property type="match status" value="1"/>
</dbReference>
<organism evidence="10 11">
    <name type="scientific">Acinetobacter puyangensis</name>
    <dbReference type="NCBI Taxonomy" id="1096779"/>
    <lineage>
        <taxon>Bacteria</taxon>
        <taxon>Pseudomonadati</taxon>
        <taxon>Pseudomonadota</taxon>
        <taxon>Gammaproteobacteria</taxon>
        <taxon>Moraxellales</taxon>
        <taxon>Moraxellaceae</taxon>
        <taxon>Acinetobacter</taxon>
    </lineage>
</organism>
<evidence type="ECO:0000259" key="8">
    <source>
        <dbReference type="Pfam" id="PF00345"/>
    </source>
</evidence>
<dbReference type="SUPFAM" id="SSF49354">
    <property type="entry name" value="PapD-like"/>
    <property type="match status" value="1"/>
</dbReference>
<dbReference type="Gene3D" id="2.60.40.10">
    <property type="entry name" value="Immunoglobulins"/>
    <property type="match status" value="2"/>
</dbReference>
<gene>
    <name evidence="10" type="ORF">SAMN05421731_10329</name>
</gene>
<keyword evidence="5" id="KW-0574">Periplasm</keyword>
<feature type="domain" description="Pili assembly chaperone C-terminal" evidence="9">
    <location>
        <begin position="175"/>
        <end position="237"/>
    </location>
</feature>
<dbReference type="InterPro" id="IPR050643">
    <property type="entry name" value="Periplasmic_pilus_chap"/>
</dbReference>
<dbReference type="SUPFAM" id="SSF49584">
    <property type="entry name" value="Periplasmic chaperone C-domain"/>
    <property type="match status" value="1"/>
</dbReference>
<dbReference type="InterPro" id="IPR008962">
    <property type="entry name" value="PapD-like_sf"/>
</dbReference>
<reference evidence="11" key="1">
    <citation type="submission" date="2016-09" db="EMBL/GenBank/DDBJ databases">
        <authorList>
            <person name="Varghese N."/>
            <person name="Submissions S."/>
        </authorList>
    </citation>
    <scope>NUCLEOTIDE SEQUENCE [LARGE SCALE GENOMIC DNA]</scope>
    <source>
        <strain evidence="11">ANC 4466</strain>
    </source>
</reference>
<dbReference type="InterPro" id="IPR016147">
    <property type="entry name" value="Pili_assmbl_chaperone_N"/>
</dbReference>
<evidence type="ECO:0000256" key="6">
    <source>
        <dbReference type="ARBA" id="ARBA00023186"/>
    </source>
</evidence>
<evidence type="ECO:0000256" key="3">
    <source>
        <dbReference type="ARBA" id="ARBA00022558"/>
    </source>
</evidence>
<dbReference type="InterPro" id="IPR001829">
    <property type="entry name" value="Pili_assmbl_chaperone_bac"/>
</dbReference>